<evidence type="ECO:0000256" key="3">
    <source>
        <dbReference type="ARBA" id="ARBA00022989"/>
    </source>
</evidence>
<dbReference type="GO" id="GO:0022857">
    <property type="term" value="F:transmembrane transporter activity"/>
    <property type="evidence" value="ECO:0007669"/>
    <property type="project" value="InterPro"/>
</dbReference>
<accession>A0A9W9P8K3</accession>
<evidence type="ECO:0000256" key="1">
    <source>
        <dbReference type="ARBA" id="ARBA00004141"/>
    </source>
</evidence>
<dbReference type="Gene3D" id="1.20.1250.20">
    <property type="entry name" value="MFS general substrate transporter like domains"/>
    <property type="match status" value="1"/>
</dbReference>
<evidence type="ECO:0000256" key="5">
    <source>
        <dbReference type="SAM" id="Phobius"/>
    </source>
</evidence>
<organism evidence="7 8">
    <name type="scientific">Penicillium chermesinum</name>
    <dbReference type="NCBI Taxonomy" id="63820"/>
    <lineage>
        <taxon>Eukaryota</taxon>
        <taxon>Fungi</taxon>
        <taxon>Dikarya</taxon>
        <taxon>Ascomycota</taxon>
        <taxon>Pezizomycotina</taxon>
        <taxon>Eurotiomycetes</taxon>
        <taxon>Eurotiomycetidae</taxon>
        <taxon>Eurotiales</taxon>
        <taxon>Aspergillaceae</taxon>
        <taxon>Penicillium</taxon>
    </lineage>
</organism>
<reference evidence="7" key="1">
    <citation type="submission" date="2022-11" db="EMBL/GenBank/DDBJ databases">
        <authorList>
            <person name="Petersen C."/>
        </authorList>
    </citation>
    <scope>NUCLEOTIDE SEQUENCE</scope>
    <source>
        <strain evidence="7">IBT 19713</strain>
    </source>
</reference>
<dbReference type="GeneID" id="83200735"/>
<dbReference type="Proteomes" id="UP001150941">
    <property type="component" value="Unassembled WGS sequence"/>
</dbReference>
<feature type="transmembrane region" description="Helical" evidence="5">
    <location>
        <begin position="241"/>
        <end position="260"/>
    </location>
</feature>
<evidence type="ECO:0000313" key="7">
    <source>
        <dbReference type="EMBL" id="KAJ5239516.1"/>
    </source>
</evidence>
<evidence type="ECO:0000256" key="4">
    <source>
        <dbReference type="ARBA" id="ARBA00023136"/>
    </source>
</evidence>
<keyword evidence="2 5" id="KW-0812">Transmembrane</keyword>
<proteinExistence type="predicted"/>
<comment type="subcellular location">
    <subcellularLocation>
        <location evidence="1">Membrane</location>
        <topology evidence="1">Multi-pass membrane protein</topology>
    </subcellularLocation>
</comment>
<keyword evidence="8" id="KW-1185">Reference proteome</keyword>
<comment type="caution">
    <text evidence="7">The sequence shown here is derived from an EMBL/GenBank/DDBJ whole genome shotgun (WGS) entry which is preliminary data.</text>
</comment>
<dbReference type="PANTHER" id="PTHR23501">
    <property type="entry name" value="MAJOR FACILITATOR SUPERFAMILY"/>
    <property type="match status" value="1"/>
</dbReference>
<feature type="transmembrane region" description="Helical" evidence="5">
    <location>
        <begin position="207"/>
        <end position="229"/>
    </location>
</feature>
<dbReference type="AlphaFoldDB" id="A0A9W9P8K3"/>
<gene>
    <name evidence="7" type="ORF">N7468_004135</name>
</gene>
<dbReference type="RefSeq" id="XP_058332435.1">
    <property type="nucleotide sequence ID" value="XM_058473432.1"/>
</dbReference>
<dbReference type="InterPro" id="IPR020846">
    <property type="entry name" value="MFS_dom"/>
</dbReference>
<feature type="transmembrane region" description="Helical" evidence="5">
    <location>
        <begin position="86"/>
        <end position="104"/>
    </location>
</feature>
<feature type="transmembrane region" description="Helical" evidence="5">
    <location>
        <begin position="17"/>
        <end position="36"/>
    </location>
</feature>
<sequence length="476" mass="51480">MSSSAAEIADFQPSRRFYVAFGSLCVVILAAALDATSLSTALPIISHSIHGSAIEAFWAGTSFLLTSTVCQLTFGSLSQSFGRKDLILLSLILFTIGSIVAAVAKDFTTLLIGRSVQGAGGGGIISLTEVVITDLVPLRHRGTWFGYQSAVWAIGSVNGPVIGGALAEAASWRWIFWINLPICAVGFVMTVWFLQLKRVPGGFVSKLVHFDWVGASFLTASSTALLVAISRGNVMYPWSSWHTIVPLVLGVLGLVGFVAYEATIAKDPIIRLAIFRHRTALVSYLGTCIHGILLWCLLYYLPLYYECVKGYNAIVAGVGVFPKHSLWLQRRLCSLGYAIQTAAEEKDVAYAASMYTFSRSFGQSIGVAIGGAIFQAQFAIKLKAYPLLASDADQLSKDASSLVETVKAMDPRSLEKTMIIEAYADSLKVVWATMAGLAFLGLLTSVFTEELTVDRAQESQQQLQEKKPLANEEMLI</sequence>
<dbReference type="EMBL" id="JAPQKS010000003">
    <property type="protein sequence ID" value="KAJ5239516.1"/>
    <property type="molecule type" value="Genomic_DNA"/>
</dbReference>
<feature type="transmembrane region" description="Helical" evidence="5">
    <location>
        <begin position="281"/>
        <end position="301"/>
    </location>
</feature>
<evidence type="ECO:0000259" key="6">
    <source>
        <dbReference type="PROSITE" id="PS50850"/>
    </source>
</evidence>
<reference evidence="7" key="2">
    <citation type="journal article" date="2023" name="IMA Fungus">
        <title>Comparative genomic study of the Penicillium genus elucidates a diverse pangenome and 15 lateral gene transfer events.</title>
        <authorList>
            <person name="Petersen C."/>
            <person name="Sorensen T."/>
            <person name="Nielsen M.R."/>
            <person name="Sondergaard T.E."/>
            <person name="Sorensen J.L."/>
            <person name="Fitzpatrick D.A."/>
            <person name="Frisvad J.C."/>
            <person name="Nielsen K.L."/>
        </authorList>
    </citation>
    <scope>NUCLEOTIDE SEQUENCE</scope>
    <source>
        <strain evidence="7">IBT 19713</strain>
    </source>
</reference>
<keyword evidence="4 5" id="KW-0472">Membrane</keyword>
<protein>
    <submittedName>
        <fullName evidence="7">Efflux pump</fullName>
    </submittedName>
</protein>
<keyword evidence="3 5" id="KW-1133">Transmembrane helix</keyword>
<dbReference type="InterPro" id="IPR011701">
    <property type="entry name" value="MFS"/>
</dbReference>
<feature type="transmembrane region" description="Helical" evidence="5">
    <location>
        <begin position="174"/>
        <end position="195"/>
    </location>
</feature>
<name>A0A9W9P8K3_9EURO</name>
<feature type="domain" description="Major facilitator superfamily (MFS) profile" evidence="6">
    <location>
        <begin position="20"/>
        <end position="476"/>
    </location>
</feature>
<dbReference type="GO" id="GO:0005886">
    <property type="term" value="C:plasma membrane"/>
    <property type="evidence" value="ECO:0007669"/>
    <property type="project" value="TreeGrafter"/>
</dbReference>
<dbReference type="PROSITE" id="PS50850">
    <property type="entry name" value="MFS"/>
    <property type="match status" value="1"/>
</dbReference>
<dbReference type="Pfam" id="PF07690">
    <property type="entry name" value="MFS_1"/>
    <property type="match status" value="1"/>
</dbReference>
<evidence type="ECO:0000313" key="8">
    <source>
        <dbReference type="Proteomes" id="UP001150941"/>
    </source>
</evidence>
<evidence type="ECO:0000256" key="2">
    <source>
        <dbReference type="ARBA" id="ARBA00022692"/>
    </source>
</evidence>
<dbReference type="OrthoDB" id="2351791at2759"/>
<feature type="transmembrane region" description="Helical" evidence="5">
    <location>
        <begin position="56"/>
        <end position="74"/>
    </location>
</feature>
<dbReference type="InterPro" id="IPR036259">
    <property type="entry name" value="MFS_trans_sf"/>
</dbReference>
<dbReference type="PANTHER" id="PTHR23501:SF59">
    <property type="entry name" value="MAJOR FACILITATOR SUPERFAMILY (MFS) PROFILE DOMAIN-CONTAINING PROTEIN-RELATED"/>
    <property type="match status" value="1"/>
</dbReference>
<dbReference type="PRINTS" id="PR01036">
    <property type="entry name" value="TCRTETB"/>
</dbReference>
<dbReference type="SUPFAM" id="SSF103473">
    <property type="entry name" value="MFS general substrate transporter"/>
    <property type="match status" value="1"/>
</dbReference>